<dbReference type="AlphaFoldDB" id="M0MEU4"/>
<name>M0MEU4_9EURY</name>
<dbReference type="PATRIC" id="fig|1227455.4.peg.2481"/>
<dbReference type="RefSeq" id="WP_006078285.1">
    <property type="nucleotide sequence ID" value="NZ_AOMD01000025.1"/>
</dbReference>
<dbReference type="EMBL" id="AOMD01000025">
    <property type="protein sequence ID" value="EMA44272.1"/>
    <property type="molecule type" value="Genomic_DNA"/>
</dbReference>
<protein>
    <submittedName>
        <fullName evidence="2">Uncharacterized protein</fullName>
    </submittedName>
</protein>
<evidence type="ECO:0000313" key="2">
    <source>
        <dbReference type="EMBL" id="EMA44272.1"/>
    </source>
</evidence>
<gene>
    <name evidence="2" type="ORF">C449_12118</name>
</gene>
<accession>M0MEU4</accession>
<sequence length="64" mass="7174">MSHPDHLADEREAEQAGDRCRHGAPGCAGPAGFDREFHNRPVRVCNRCVREATGRPTCDDQERE</sequence>
<dbReference type="Proteomes" id="UP000011669">
    <property type="component" value="Unassembled WGS sequence"/>
</dbReference>
<reference evidence="2 3" key="1">
    <citation type="journal article" date="2014" name="PLoS Genet.">
        <title>Phylogenetically driven sequencing of extremely halophilic archaea reveals strategies for static and dynamic osmo-response.</title>
        <authorList>
            <person name="Becker E.A."/>
            <person name="Seitzer P.M."/>
            <person name="Tritt A."/>
            <person name="Larsen D."/>
            <person name="Krusor M."/>
            <person name="Yao A.I."/>
            <person name="Wu D."/>
            <person name="Madern D."/>
            <person name="Eisen J.A."/>
            <person name="Darling A.E."/>
            <person name="Facciotti M.T."/>
        </authorList>
    </citation>
    <scope>NUCLEOTIDE SEQUENCE [LARGE SCALE GENOMIC DNA]</scope>
    <source>
        <strain evidence="2 3">DSM 5350</strain>
    </source>
</reference>
<keyword evidence="3" id="KW-1185">Reference proteome</keyword>
<proteinExistence type="predicted"/>
<comment type="caution">
    <text evidence="2">The sequence shown here is derived from an EMBL/GenBank/DDBJ whole genome shotgun (WGS) entry which is preliminary data.</text>
</comment>
<evidence type="ECO:0000256" key="1">
    <source>
        <dbReference type="SAM" id="MobiDB-lite"/>
    </source>
</evidence>
<feature type="region of interest" description="Disordered" evidence="1">
    <location>
        <begin position="1"/>
        <end position="25"/>
    </location>
</feature>
<organism evidence="2 3">
    <name type="scientific">Halococcus saccharolyticus DSM 5350</name>
    <dbReference type="NCBI Taxonomy" id="1227455"/>
    <lineage>
        <taxon>Archaea</taxon>
        <taxon>Methanobacteriati</taxon>
        <taxon>Methanobacteriota</taxon>
        <taxon>Stenosarchaea group</taxon>
        <taxon>Halobacteria</taxon>
        <taxon>Halobacteriales</taxon>
        <taxon>Halococcaceae</taxon>
        <taxon>Halococcus</taxon>
    </lineage>
</organism>
<feature type="compositionally biased region" description="Basic and acidic residues" evidence="1">
    <location>
        <begin position="1"/>
        <end position="21"/>
    </location>
</feature>
<dbReference type="STRING" id="1227455.C449_12118"/>
<evidence type="ECO:0000313" key="3">
    <source>
        <dbReference type="Proteomes" id="UP000011669"/>
    </source>
</evidence>
<dbReference type="InParanoid" id="M0MEU4"/>